<feature type="domain" description="Helix-turn-helix" evidence="1">
    <location>
        <begin position="12"/>
        <end position="58"/>
    </location>
</feature>
<dbReference type="Pfam" id="PF12728">
    <property type="entry name" value="HTH_17"/>
    <property type="match status" value="1"/>
</dbReference>
<gene>
    <name evidence="2" type="ORF">EV646_12312</name>
</gene>
<evidence type="ECO:0000259" key="1">
    <source>
        <dbReference type="Pfam" id="PF12728"/>
    </source>
</evidence>
<dbReference type="OrthoDB" id="194758at2"/>
<evidence type="ECO:0000313" key="2">
    <source>
        <dbReference type="EMBL" id="TCO37625.1"/>
    </source>
</evidence>
<dbReference type="AlphaFoldDB" id="A0A4R2I544"/>
<accession>A0A4R2I544</accession>
<dbReference type="InterPro" id="IPR009061">
    <property type="entry name" value="DNA-bd_dom_put_sf"/>
</dbReference>
<protein>
    <submittedName>
        <fullName evidence="2">Excisionase family DNA binding protein</fullName>
    </submittedName>
</protein>
<dbReference type="EMBL" id="SLWR01000023">
    <property type="protein sequence ID" value="TCO37625.1"/>
    <property type="molecule type" value="Genomic_DNA"/>
</dbReference>
<proteinExistence type="predicted"/>
<dbReference type="InterPro" id="IPR041657">
    <property type="entry name" value="HTH_17"/>
</dbReference>
<sequence length="66" mass="7796">MTMTLDLDPLWDIDQVSAYLNIPKATLYRWRTIGYGPPARRIGRHLRYRRSDVIDWFAGLQDADDE</sequence>
<evidence type="ECO:0000313" key="3">
    <source>
        <dbReference type="Proteomes" id="UP000295573"/>
    </source>
</evidence>
<organism evidence="2 3">
    <name type="scientific">Kribbella antiqua</name>
    <dbReference type="NCBI Taxonomy" id="2512217"/>
    <lineage>
        <taxon>Bacteria</taxon>
        <taxon>Bacillati</taxon>
        <taxon>Actinomycetota</taxon>
        <taxon>Actinomycetes</taxon>
        <taxon>Propionibacteriales</taxon>
        <taxon>Kribbellaceae</taxon>
        <taxon>Kribbella</taxon>
    </lineage>
</organism>
<dbReference type="RefSeq" id="WP_132157758.1">
    <property type="nucleotide sequence ID" value="NZ_SLWR01000023.1"/>
</dbReference>
<keyword evidence="3" id="KW-1185">Reference proteome</keyword>
<dbReference type="Gene3D" id="1.10.1660.10">
    <property type="match status" value="1"/>
</dbReference>
<reference evidence="2 3" key="1">
    <citation type="journal article" date="2015" name="Stand. Genomic Sci.">
        <title>Genomic Encyclopedia of Bacterial and Archaeal Type Strains, Phase III: the genomes of soil and plant-associated and newly described type strains.</title>
        <authorList>
            <person name="Whitman W.B."/>
            <person name="Woyke T."/>
            <person name="Klenk H.P."/>
            <person name="Zhou Y."/>
            <person name="Lilburn T.G."/>
            <person name="Beck B.J."/>
            <person name="De Vos P."/>
            <person name="Vandamme P."/>
            <person name="Eisen J.A."/>
            <person name="Garrity G."/>
            <person name="Hugenholtz P."/>
            <person name="Kyrpides N.C."/>
        </authorList>
    </citation>
    <scope>NUCLEOTIDE SEQUENCE [LARGE SCALE GENOMIC DNA]</scope>
    <source>
        <strain evidence="2 3">VKM Ac-2541</strain>
    </source>
</reference>
<dbReference type="SUPFAM" id="SSF46955">
    <property type="entry name" value="Putative DNA-binding domain"/>
    <property type="match status" value="1"/>
</dbReference>
<dbReference type="Proteomes" id="UP000295573">
    <property type="component" value="Unassembled WGS sequence"/>
</dbReference>
<comment type="caution">
    <text evidence="2">The sequence shown here is derived from an EMBL/GenBank/DDBJ whole genome shotgun (WGS) entry which is preliminary data.</text>
</comment>
<name>A0A4R2I544_9ACTN</name>